<dbReference type="EMBL" id="CP047044">
    <property type="protein sequence ID" value="QHA19385.1"/>
    <property type="molecule type" value="Genomic_DNA"/>
</dbReference>
<organism evidence="1 2">
    <name type="scientific">Bacillus toyonensis</name>
    <dbReference type="NCBI Taxonomy" id="155322"/>
    <lineage>
        <taxon>Bacteria</taxon>
        <taxon>Bacillati</taxon>
        <taxon>Bacillota</taxon>
        <taxon>Bacilli</taxon>
        <taxon>Bacillales</taxon>
        <taxon>Bacillaceae</taxon>
        <taxon>Bacillus</taxon>
        <taxon>Bacillus cereus group</taxon>
    </lineage>
</organism>
<keyword evidence="2" id="KW-1185">Reference proteome</keyword>
<proteinExistence type="predicted"/>
<protein>
    <recommendedName>
        <fullName evidence="3">Restriction endonuclease type IV Mrr domain-containing protein</fullName>
    </recommendedName>
</protein>
<evidence type="ECO:0000313" key="1">
    <source>
        <dbReference type="EMBL" id="QHA19385.1"/>
    </source>
</evidence>
<gene>
    <name evidence="1" type="ORF">GPA05_20910</name>
</gene>
<sequence>MDNDSVSFDRYSNRAPDDFYWKPIPIEDEDMYKKMIQRVKDAFKGSNNKEKGDSLEELMTYVYSRFDEIAIVSANIRNKDNQLDHFMELVEGVAPQFLMEYSGGRIVGESKNHNKSISSREVTNLYDLLQTTTARLGIFSSMHTFSKGTKNMWVNGEGKRRKLCLSSENKTGNKRYVIGFTLKELKSLLEKNFYSMIKQKVKSLQDELADDLTDDENGLEYHERLYHSLIQLKNLGIICDQSFSDAKHKIEEIYGDINNDIV</sequence>
<accession>A0ABX6GDS8</accession>
<evidence type="ECO:0000313" key="2">
    <source>
        <dbReference type="Proteomes" id="UP000440820"/>
    </source>
</evidence>
<name>A0ABX6GDS8_9BACI</name>
<dbReference type="Proteomes" id="UP000440820">
    <property type="component" value="Chromosome"/>
</dbReference>
<dbReference type="RefSeq" id="WP_220553891.1">
    <property type="nucleotide sequence ID" value="NZ_JAIEZS010000046.1"/>
</dbReference>
<reference evidence="1 2" key="1">
    <citation type="submission" date="2019-12" db="EMBL/GenBank/DDBJ databases">
        <title>Bacillus toyonensis BV-17 genome.</title>
        <authorList>
            <person name="Chen J."/>
        </authorList>
    </citation>
    <scope>NUCLEOTIDE SEQUENCE [LARGE SCALE GENOMIC DNA]</scope>
    <source>
        <strain evidence="1 2">BV-17</strain>
    </source>
</reference>
<evidence type="ECO:0008006" key="3">
    <source>
        <dbReference type="Google" id="ProtNLM"/>
    </source>
</evidence>